<dbReference type="OrthoDB" id="4064at10239"/>
<evidence type="ECO:0000259" key="1">
    <source>
        <dbReference type="Pfam" id="PF01471"/>
    </source>
</evidence>
<sequence>MGKDYLDQAEEVVLPKLGDTSDTVKTLQTALIERGFTEVGKADGVYGPATEKAIKNFQNTIDLEVTGLVEQDTFVNLLSKPVKTSTKKDYSAFSVAVEVKATSSPKSNLLDFIGKGEGGYDSANRGTIGGNVIGSETVASRGGKNVSELTVAEIKKYQSITDPNNKDRLFTVGKYQAIPDTFNQAVKGLGLSDDTVFTPDVQEKVGLYLVSEKRPKVGKFLRGEGGISTDTAMLELAKEFASIPVPTAIAKGTYGKWPKTDLVAGDSFYKNPEASKGNRAQHTVEETRAILEKARK</sequence>
<dbReference type="RefSeq" id="YP_006560925.1">
    <property type="nucleotide sequence ID" value="NC_018280.1"/>
</dbReference>
<dbReference type="Gene3D" id="1.10.101.10">
    <property type="entry name" value="PGBD-like superfamily/PGBD"/>
    <property type="match status" value="1"/>
</dbReference>
<keyword evidence="3" id="KW-1185">Reference proteome</keyword>
<dbReference type="InterPro" id="IPR002477">
    <property type="entry name" value="Peptidoglycan-bd-like"/>
</dbReference>
<organism evidence="2 3">
    <name type="scientific">Celeribacter phage P12053L</name>
    <dbReference type="NCBI Taxonomy" id="1197951"/>
    <lineage>
        <taxon>Viruses</taxon>
        <taxon>Duplodnaviria</taxon>
        <taxon>Heunggongvirae</taxon>
        <taxon>Uroviricota</taxon>
        <taxon>Caudoviricetes</taxon>
        <taxon>Zobellviridae</taxon>
        <taxon>Cobavirinae</taxon>
        <taxon>Siovirus</taxon>
        <taxon>Siovirus coreense</taxon>
    </lineage>
</organism>
<dbReference type="EMBL" id="JQ809650">
    <property type="protein sequence ID" value="AFM54645.1"/>
    <property type="molecule type" value="Genomic_DNA"/>
</dbReference>
<dbReference type="InterPro" id="IPR036365">
    <property type="entry name" value="PGBD-like_sf"/>
</dbReference>
<reference evidence="2 3" key="1">
    <citation type="journal article" date="2012" name="J. Virol.">
        <title>Complete Genome Sequence of Celeribacter Bacteriophage P12053L.</title>
        <authorList>
            <person name="Kang I."/>
            <person name="Jang H."/>
            <person name="Oh H.M."/>
            <person name="Cho J.C."/>
        </authorList>
    </citation>
    <scope>NUCLEOTIDE SEQUENCE [LARGE SCALE GENOMIC DNA]</scope>
</reference>
<dbReference type="InterPro" id="IPR036366">
    <property type="entry name" value="PGBDSf"/>
</dbReference>
<dbReference type="SUPFAM" id="SSF47090">
    <property type="entry name" value="PGBD-like"/>
    <property type="match status" value="1"/>
</dbReference>
<evidence type="ECO:0000313" key="3">
    <source>
        <dbReference type="Proteomes" id="UP000002825"/>
    </source>
</evidence>
<gene>
    <name evidence="2" type="ORF">P12053L_40</name>
</gene>
<dbReference type="InterPro" id="IPR023346">
    <property type="entry name" value="Lysozyme-like_dom_sf"/>
</dbReference>
<proteinExistence type="predicted"/>
<dbReference type="Pfam" id="PF01471">
    <property type="entry name" value="PG_binding_1"/>
    <property type="match status" value="1"/>
</dbReference>
<dbReference type="Proteomes" id="UP000002825">
    <property type="component" value="Segment"/>
</dbReference>
<accession>I6S6J1</accession>
<dbReference type="GeneID" id="13405904"/>
<name>I6S6J1_9CAUD</name>
<evidence type="ECO:0000313" key="2">
    <source>
        <dbReference type="EMBL" id="AFM54645.1"/>
    </source>
</evidence>
<dbReference type="KEGG" id="vg:13405904"/>
<protein>
    <recommendedName>
        <fullName evidence="1">Peptidoglycan binding-like domain-containing protein</fullName>
    </recommendedName>
</protein>
<dbReference type="Gene3D" id="1.10.530.10">
    <property type="match status" value="1"/>
</dbReference>
<feature type="domain" description="Peptidoglycan binding-like" evidence="1">
    <location>
        <begin position="21"/>
        <end position="74"/>
    </location>
</feature>
<dbReference type="SUPFAM" id="SSF53955">
    <property type="entry name" value="Lysozyme-like"/>
    <property type="match status" value="1"/>
</dbReference>